<keyword evidence="2" id="KW-1185">Reference proteome</keyword>
<gene>
    <name evidence="1" type="ORF">CEW83_19365</name>
</gene>
<protein>
    <submittedName>
        <fullName evidence="1">Uncharacterized protein</fullName>
    </submittedName>
</protein>
<dbReference type="AlphaFoldDB" id="A0A2U8GUL5"/>
<evidence type="ECO:0000313" key="2">
    <source>
        <dbReference type="Proteomes" id="UP000244930"/>
    </source>
</evidence>
<proteinExistence type="predicted"/>
<accession>A0A2U8GUL5</accession>
<sequence length="94" mass="10120">MCDAVKAVYNASFSTVFAGGSSQTFGHILKNEGQNFGSGINVDRAFCAAYFNTRFFSGYPLTTADLTVLFSKIGTPGFDGEDIKDYLESTYEAG</sequence>
<reference evidence="1 2" key="1">
    <citation type="submission" date="2017-06" db="EMBL/GenBank/DDBJ databases">
        <title>Azoarcus.</title>
        <authorList>
            <person name="Woo J.-H."/>
            <person name="Kim H.-S."/>
        </authorList>
    </citation>
    <scope>NUCLEOTIDE SEQUENCE [LARGE SCALE GENOMIC DNA]</scope>
    <source>
        <strain evidence="1 2">TSPY31</strain>
    </source>
</reference>
<evidence type="ECO:0000313" key="1">
    <source>
        <dbReference type="EMBL" id="AWI77124.1"/>
    </source>
</evidence>
<dbReference type="Proteomes" id="UP000244930">
    <property type="component" value="Chromosome"/>
</dbReference>
<dbReference type="KEGG" id="acom:CEW83_19365"/>
<name>A0A2U8GUL5_9RHOO</name>
<organism evidence="1 2">
    <name type="scientific">Parazoarcus communis</name>
    <dbReference type="NCBI Taxonomy" id="41977"/>
    <lineage>
        <taxon>Bacteria</taxon>
        <taxon>Pseudomonadati</taxon>
        <taxon>Pseudomonadota</taxon>
        <taxon>Betaproteobacteria</taxon>
        <taxon>Rhodocyclales</taxon>
        <taxon>Zoogloeaceae</taxon>
        <taxon>Parazoarcus</taxon>
    </lineage>
</organism>
<dbReference type="EMBL" id="CP022187">
    <property type="protein sequence ID" value="AWI77124.1"/>
    <property type="molecule type" value="Genomic_DNA"/>
</dbReference>